<dbReference type="Proteomes" id="UP000321618">
    <property type="component" value="Unassembled WGS sequence"/>
</dbReference>
<reference evidence="2 3" key="1">
    <citation type="submission" date="2019-07" db="EMBL/GenBank/DDBJ databases">
        <title>Whole genome shotgun sequence of Lactobacillus crustorum NBRC 107159.</title>
        <authorList>
            <person name="Hosoyama A."/>
            <person name="Uohara A."/>
            <person name="Ohji S."/>
            <person name="Ichikawa N."/>
        </authorList>
    </citation>
    <scope>NUCLEOTIDE SEQUENCE [LARGE SCALE GENOMIC DNA]</scope>
    <source>
        <strain evidence="2 3">NBRC 107159</strain>
    </source>
</reference>
<protein>
    <submittedName>
        <fullName evidence="2">Uncharacterized protein</fullName>
    </submittedName>
</protein>
<feature type="transmembrane region" description="Helical" evidence="1">
    <location>
        <begin position="30"/>
        <end position="48"/>
    </location>
</feature>
<keyword evidence="1" id="KW-0812">Transmembrane</keyword>
<accession>A0AB34AD92</accession>
<name>A0AB34AD92_9LACO</name>
<sequence>MNFLLMTLVFILGLFLLISGGHLQSRVASKIFFIFGAFNVVLAMYIAWPK</sequence>
<dbReference type="EMBL" id="BJZM01000045">
    <property type="protein sequence ID" value="GEO77278.1"/>
    <property type="molecule type" value="Genomic_DNA"/>
</dbReference>
<dbReference type="AlphaFoldDB" id="A0AB34AD92"/>
<evidence type="ECO:0000313" key="2">
    <source>
        <dbReference type="EMBL" id="GEO77278.1"/>
    </source>
</evidence>
<organism evidence="2 3">
    <name type="scientific">Companilactobacillus crustorum</name>
    <dbReference type="NCBI Taxonomy" id="392416"/>
    <lineage>
        <taxon>Bacteria</taxon>
        <taxon>Bacillati</taxon>
        <taxon>Bacillota</taxon>
        <taxon>Bacilli</taxon>
        <taxon>Lactobacillales</taxon>
        <taxon>Lactobacillaceae</taxon>
        <taxon>Companilactobacillus</taxon>
    </lineage>
</organism>
<comment type="caution">
    <text evidence="2">The sequence shown here is derived from an EMBL/GenBank/DDBJ whole genome shotgun (WGS) entry which is preliminary data.</text>
</comment>
<keyword evidence="1" id="KW-1133">Transmembrane helix</keyword>
<proteinExistence type="predicted"/>
<keyword evidence="1" id="KW-0472">Membrane</keyword>
<evidence type="ECO:0000313" key="3">
    <source>
        <dbReference type="Proteomes" id="UP000321618"/>
    </source>
</evidence>
<gene>
    <name evidence="2" type="ORF">LCR01_17210</name>
</gene>
<evidence type="ECO:0000256" key="1">
    <source>
        <dbReference type="SAM" id="Phobius"/>
    </source>
</evidence>